<dbReference type="PANTHER" id="PTHR33392:SF6">
    <property type="entry name" value="POLYISOPRENYL-TEICHOIC ACID--PEPTIDOGLYCAN TEICHOIC ACID TRANSFERASE TAGU"/>
    <property type="match status" value="1"/>
</dbReference>
<proteinExistence type="inferred from homology"/>
<keyword evidence="2" id="KW-0812">Transmembrane</keyword>
<comment type="caution">
    <text evidence="4">The sequence shown here is derived from an EMBL/GenBank/DDBJ whole genome shotgun (WGS) entry which is preliminary data.</text>
</comment>
<dbReference type="Pfam" id="PF03816">
    <property type="entry name" value="LytR_cpsA_psr"/>
    <property type="match status" value="1"/>
</dbReference>
<gene>
    <name evidence="4" type="ORF">GCM10011609_17660</name>
</gene>
<dbReference type="Proteomes" id="UP000597656">
    <property type="component" value="Unassembled WGS sequence"/>
</dbReference>
<evidence type="ECO:0000313" key="4">
    <source>
        <dbReference type="EMBL" id="GGM82164.1"/>
    </source>
</evidence>
<sequence length="309" mass="33137">MNDLIRQAIAAEAEERVDSRTVLANLHKAKNRKPMGLIFGVATLTVAAAAAAVIIPTTLKKTETAPLANAPAQEAQNVLLIGTDDERLTDALLFARFEADGSATMISLPRDVYAGSSGERFTGLFREDPRKLTAAVENLTGAKVDHYAAVQMSDFGRVATAVGGVEVCLANAVTDPRTGASFPAGKQVLSGDQVLPFLRQRMNLPHGDLDRVKRQQAFLASFAKKITKDNAMELFQQVSRSVEYDDGWDPLLFSARFQGPVQVRTSTLPVGEAVVRNGVHGFAPDPAQAKKFVEEQLSGKGTAETGCVN</sequence>
<dbReference type="EMBL" id="BMNC01000002">
    <property type="protein sequence ID" value="GGM82164.1"/>
    <property type="molecule type" value="Genomic_DNA"/>
</dbReference>
<dbReference type="Gene3D" id="3.40.630.190">
    <property type="entry name" value="LCP protein"/>
    <property type="match status" value="1"/>
</dbReference>
<accession>A0ABQ2HI53</accession>
<dbReference type="RefSeq" id="WP_189154099.1">
    <property type="nucleotide sequence ID" value="NZ_BMNC01000002.1"/>
</dbReference>
<keyword evidence="2" id="KW-0472">Membrane</keyword>
<keyword evidence="5" id="KW-1185">Reference proteome</keyword>
<feature type="transmembrane region" description="Helical" evidence="2">
    <location>
        <begin position="35"/>
        <end position="55"/>
    </location>
</feature>
<protein>
    <recommendedName>
        <fullName evidence="3">Cell envelope-related transcriptional attenuator domain-containing protein</fullName>
    </recommendedName>
</protein>
<organism evidence="4 5">
    <name type="scientific">Lentzea pudingi</name>
    <dbReference type="NCBI Taxonomy" id="1789439"/>
    <lineage>
        <taxon>Bacteria</taxon>
        <taxon>Bacillati</taxon>
        <taxon>Actinomycetota</taxon>
        <taxon>Actinomycetes</taxon>
        <taxon>Pseudonocardiales</taxon>
        <taxon>Pseudonocardiaceae</taxon>
        <taxon>Lentzea</taxon>
    </lineage>
</organism>
<feature type="domain" description="Cell envelope-related transcriptional attenuator" evidence="3">
    <location>
        <begin position="89"/>
        <end position="227"/>
    </location>
</feature>
<name>A0ABQ2HI53_9PSEU</name>
<dbReference type="PANTHER" id="PTHR33392">
    <property type="entry name" value="POLYISOPRENYL-TEICHOIC ACID--PEPTIDOGLYCAN TEICHOIC ACID TRANSFERASE TAGU"/>
    <property type="match status" value="1"/>
</dbReference>
<evidence type="ECO:0000256" key="2">
    <source>
        <dbReference type="SAM" id="Phobius"/>
    </source>
</evidence>
<dbReference type="InterPro" id="IPR004474">
    <property type="entry name" value="LytR_CpsA_psr"/>
</dbReference>
<reference evidence="5" key="1">
    <citation type="journal article" date="2019" name="Int. J. Syst. Evol. Microbiol.">
        <title>The Global Catalogue of Microorganisms (GCM) 10K type strain sequencing project: providing services to taxonomists for standard genome sequencing and annotation.</title>
        <authorList>
            <consortium name="The Broad Institute Genomics Platform"/>
            <consortium name="The Broad Institute Genome Sequencing Center for Infectious Disease"/>
            <person name="Wu L."/>
            <person name="Ma J."/>
        </authorList>
    </citation>
    <scope>NUCLEOTIDE SEQUENCE [LARGE SCALE GENOMIC DNA]</scope>
    <source>
        <strain evidence="5">CGMCC 4.7319</strain>
    </source>
</reference>
<evidence type="ECO:0000256" key="1">
    <source>
        <dbReference type="ARBA" id="ARBA00006068"/>
    </source>
</evidence>
<evidence type="ECO:0000313" key="5">
    <source>
        <dbReference type="Proteomes" id="UP000597656"/>
    </source>
</evidence>
<evidence type="ECO:0000259" key="3">
    <source>
        <dbReference type="Pfam" id="PF03816"/>
    </source>
</evidence>
<dbReference type="InterPro" id="IPR050922">
    <property type="entry name" value="LytR/CpsA/Psr_CW_biosynth"/>
</dbReference>
<keyword evidence="2" id="KW-1133">Transmembrane helix</keyword>
<dbReference type="NCBIfam" id="TIGR00350">
    <property type="entry name" value="lytR_cpsA_psr"/>
    <property type="match status" value="1"/>
</dbReference>
<comment type="similarity">
    <text evidence="1">Belongs to the LytR/CpsA/Psr (LCP) family.</text>
</comment>